<dbReference type="Proteomes" id="UP001595755">
    <property type="component" value="Unassembled WGS sequence"/>
</dbReference>
<reference evidence="15" key="1">
    <citation type="journal article" date="2019" name="Int. J. Syst. Evol. Microbiol.">
        <title>The Global Catalogue of Microorganisms (GCM) 10K type strain sequencing project: providing services to taxonomists for standard genome sequencing and annotation.</title>
        <authorList>
            <consortium name="The Broad Institute Genomics Platform"/>
            <consortium name="The Broad Institute Genome Sequencing Center for Infectious Disease"/>
            <person name="Wu L."/>
            <person name="Ma J."/>
        </authorList>
    </citation>
    <scope>NUCLEOTIDE SEQUENCE [LARGE SCALE GENOMIC DNA]</scope>
    <source>
        <strain evidence="15">CGMCC 4.1641</strain>
    </source>
</reference>
<keyword evidence="6 11" id="KW-1133">Transmembrane helix</keyword>
<evidence type="ECO:0000259" key="13">
    <source>
        <dbReference type="Pfam" id="PF02096"/>
    </source>
</evidence>
<feature type="transmembrane region" description="Helical" evidence="11">
    <location>
        <begin position="64"/>
        <end position="84"/>
    </location>
</feature>
<evidence type="ECO:0000256" key="6">
    <source>
        <dbReference type="ARBA" id="ARBA00022989"/>
    </source>
</evidence>
<feature type="chain" id="PRO_5046163323" evidence="12">
    <location>
        <begin position="28"/>
        <end position="273"/>
    </location>
</feature>
<evidence type="ECO:0000256" key="9">
    <source>
        <dbReference type="RuleBase" id="RU003945"/>
    </source>
</evidence>
<feature type="transmembrane region" description="Helical" evidence="11">
    <location>
        <begin position="208"/>
        <end position="233"/>
    </location>
</feature>
<evidence type="ECO:0000256" key="8">
    <source>
        <dbReference type="ARBA" id="ARBA00023186"/>
    </source>
</evidence>
<evidence type="ECO:0000256" key="7">
    <source>
        <dbReference type="ARBA" id="ARBA00023136"/>
    </source>
</evidence>
<organism evidence="14 15">
    <name type="scientific">Cohnella boryungensis</name>
    <dbReference type="NCBI Taxonomy" id="768479"/>
    <lineage>
        <taxon>Bacteria</taxon>
        <taxon>Bacillati</taxon>
        <taxon>Bacillota</taxon>
        <taxon>Bacilli</taxon>
        <taxon>Bacillales</taxon>
        <taxon>Paenibacillaceae</taxon>
        <taxon>Cohnella</taxon>
    </lineage>
</organism>
<evidence type="ECO:0000256" key="11">
    <source>
        <dbReference type="SAM" id="Phobius"/>
    </source>
</evidence>
<dbReference type="Pfam" id="PF02096">
    <property type="entry name" value="60KD_IMP"/>
    <property type="match status" value="1"/>
</dbReference>
<comment type="caution">
    <text evidence="14">The sequence shown here is derived from an EMBL/GenBank/DDBJ whole genome shotgun (WGS) entry which is preliminary data.</text>
</comment>
<dbReference type="PANTHER" id="PTHR12428:SF65">
    <property type="entry name" value="CYTOCHROME C OXIDASE ASSEMBLY PROTEIN COX18, MITOCHONDRIAL"/>
    <property type="match status" value="1"/>
</dbReference>
<feature type="signal peptide" evidence="12">
    <location>
        <begin position="1"/>
        <end position="27"/>
    </location>
</feature>
<proteinExistence type="inferred from homology"/>
<keyword evidence="8" id="KW-0143">Chaperone</keyword>
<dbReference type="NCBIfam" id="TIGR03592">
    <property type="entry name" value="yidC_oxa1_cterm"/>
    <property type="match status" value="1"/>
</dbReference>
<evidence type="ECO:0000313" key="15">
    <source>
        <dbReference type="Proteomes" id="UP001595755"/>
    </source>
</evidence>
<comment type="similarity">
    <text evidence="9">Belongs to the OXA1/ALB3/YidC family.</text>
</comment>
<dbReference type="InterPro" id="IPR001708">
    <property type="entry name" value="YidC/ALB3/OXA1/COX18"/>
</dbReference>
<feature type="domain" description="Membrane insertase YidC/Oxa/ALB C-terminal" evidence="13">
    <location>
        <begin position="64"/>
        <end position="246"/>
    </location>
</feature>
<evidence type="ECO:0000256" key="2">
    <source>
        <dbReference type="ARBA" id="ARBA00022448"/>
    </source>
</evidence>
<keyword evidence="2" id="KW-0813">Transport</keyword>
<dbReference type="PRINTS" id="PR00701">
    <property type="entry name" value="60KDINNERMP"/>
</dbReference>
<dbReference type="PANTHER" id="PTHR12428">
    <property type="entry name" value="OXA1"/>
    <property type="match status" value="1"/>
</dbReference>
<name>A0ABV8S5D4_9BACL</name>
<gene>
    <name evidence="14" type="ORF">ACFO1S_01315</name>
</gene>
<feature type="transmembrane region" description="Helical" evidence="11">
    <location>
        <begin position="175"/>
        <end position="196"/>
    </location>
</feature>
<keyword evidence="7 11" id="KW-0472">Membrane</keyword>
<keyword evidence="3" id="KW-1003">Cell membrane</keyword>
<accession>A0ABV8S5D4</accession>
<evidence type="ECO:0000256" key="4">
    <source>
        <dbReference type="ARBA" id="ARBA00022692"/>
    </source>
</evidence>
<sequence length="273" mass="31502">MRNRKWWIVLGGISLMALLAGCTPATEAIPTSQMADSGSWWTRNVVYWFSLMLDKFAEWFGGEYGLSILLLTIIVRTIILPLMIKQYKNTKAMQALQPEMKKIREKFKDDPKKQQEEMMRLYQTNQVNPLAGCLPLIVQMPIFIALYNSIYKNVEIRDHSFLGLQLGTAPSDGQWYYYVIPIVAALTTFIQSMMMAQQQTMVGPMKGLMYIFPVMIFVMAINFPVALPLYWIYSNIYTIVQNYFMYGKSKKKEEEEAPQPKPKKGKGKEARAK</sequence>
<evidence type="ECO:0000256" key="3">
    <source>
        <dbReference type="ARBA" id="ARBA00022475"/>
    </source>
</evidence>
<dbReference type="PROSITE" id="PS51257">
    <property type="entry name" value="PROKAR_LIPOPROTEIN"/>
    <property type="match status" value="1"/>
</dbReference>
<evidence type="ECO:0000256" key="1">
    <source>
        <dbReference type="ARBA" id="ARBA00004651"/>
    </source>
</evidence>
<keyword evidence="15" id="KW-1185">Reference proteome</keyword>
<keyword evidence="5" id="KW-0653">Protein transport</keyword>
<comment type="subcellular location">
    <subcellularLocation>
        <location evidence="1">Cell membrane</location>
        <topology evidence="1">Multi-pass membrane protein</topology>
    </subcellularLocation>
    <subcellularLocation>
        <location evidence="9">Membrane</location>
        <topology evidence="9">Multi-pass membrane protein</topology>
    </subcellularLocation>
</comment>
<keyword evidence="12" id="KW-0732">Signal</keyword>
<evidence type="ECO:0000313" key="14">
    <source>
        <dbReference type="EMBL" id="MFC4302073.1"/>
    </source>
</evidence>
<dbReference type="InterPro" id="IPR028055">
    <property type="entry name" value="YidC/Oxa/ALB_C"/>
</dbReference>
<dbReference type="CDD" id="cd20070">
    <property type="entry name" value="5TM_YidC_Alb3"/>
    <property type="match status" value="1"/>
</dbReference>
<dbReference type="EMBL" id="JBHSED010000002">
    <property type="protein sequence ID" value="MFC4302073.1"/>
    <property type="molecule type" value="Genomic_DNA"/>
</dbReference>
<feature type="region of interest" description="Disordered" evidence="10">
    <location>
        <begin position="250"/>
        <end position="273"/>
    </location>
</feature>
<keyword evidence="4 9" id="KW-0812">Transmembrane</keyword>
<evidence type="ECO:0000256" key="10">
    <source>
        <dbReference type="SAM" id="MobiDB-lite"/>
    </source>
</evidence>
<dbReference type="RefSeq" id="WP_378126075.1">
    <property type="nucleotide sequence ID" value="NZ_JBHSED010000002.1"/>
</dbReference>
<evidence type="ECO:0000256" key="12">
    <source>
        <dbReference type="SAM" id="SignalP"/>
    </source>
</evidence>
<dbReference type="InterPro" id="IPR047196">
    <property type="entry name" value="YidC_ALB_C"/>
</dbReference>
<evidence type="ECO:0000256" key="5">
    <source>
        <dbReference type="ARBA" id="ARBA00022927"/>
    </source>
</evidence>
<protein>
    <submittedName>
        <fullName evidence="14">YidC/Oxa1 family membrane protein insertase</fullName>
    </submittedName>
</protein>